<sequence>MRHTLPQRATRHALRDEGGAHVLASSSPVRRGIAVAAVVGGALSVAGAAVAVDRIPFVSDNADDDLASIGLAADGRQAPAADTAADAQDDATPEPTTQPTVAPPSPVLDTSALADTVRQANEEGKRLAEKRDAQGDSDVATAPRSRIAPESGRAALKSPGELIDTNEWYLTLPTGKEGSPDTVEGSNLATYHSKFFNLTGKRDGIVFHAGADGVTTKNSHYPRSELREMNGSEKASWSNTAGTHVLEVREAFTKLPDSKPEVVGVQIHDAEDDVMQIRLEGKTLMVQYNDGGSEAVLDPDYKLGTPFDTKIVAANGKVDVLYNGQKKAELPLSGSGWYWKVGAYVQSNASKGEGSGSAGEVVVYKADISHSGGSGSDDA</sequence>
<protein>
    <submittedName>
        <fullName evidence="3">Polysaccharide lyase family 7 protein</fullName>
    </submittedName>
</protein>
<dbReference type="GO" id="GO:0016829">
    <property type="term" value="F:lyase activity"/>
    <property type="evidence" value="ECO:0007669"/>
    <property type="project" value="UniProtKB-KW"/>
</dbReference>
<feature type="domain" description="Alginate lyase 2" evidence="2">
    <location>
        <begin position="163"/>
        <end position="370"/>
    </location>
</feature>
<dbReference type="RefSeq" id="WP_311555529.1">
    <property type="nucleotide sequence ID" value="NZ_JAVREJ010000004.1"/>
</dbReference>
<keyword evidence="3" id="KW-0456">Lyase</keyword>
<evidence type="ECO:0000313" key="4">
    <source>
        <dbReference type="Proteomes" id="UP001183202"/>
    </source>
</evidence>
<evidence type="ECO:0000259" key="2">
    <source>
        <dbReference type="Pfam" id="PF08787"/>
    </source>
</evidence>
<keyword evidence="4" id="KW-1185">Reference proteome</keyword>
<dbReference type="Gene3D" id="2.60.120.200">
    <property type="match status" value="1"/>
</dbReference>
<gene>
    <name evidence="3" type="ORF">RM445_08195</name>
</gene>
<feature type="region of interest" description="Disordered" evidence="1">
    <location>
        <begin position="74"/>
        <end position="159"/>
    </location>
</feature>
<comment type="caution">
    <text evidence="3">The sequence shown here is derived from an EMBL/GenBank/DDBJ whole genome shotgun (WGS) entry which is preliminary data.</text>
</comment>
<proteinExistence type="predicted"/>
<evidence type="ECO:0000256" key="1">
    <source>
        <dbReference type="SAM" id="MobiDB-lite"/>
    </source>
</evidence>
<dbReference type="InterPro" id="IPR014895">
    <property type="entry name" value="Alginate_lyase_2"/>
</dbReference>
<evidence type="ECO:0000313" key="3">
    <source>
        <dbReference type="EMBL" id="MDT0349504.1"/>
    </source>
</evidence>
<dbReference type="Pfam" id="PF08787">
    <property type="entry name" value="Alginate_lyase2"/>
    <property type="match status" value="1"/>
</dbReference>
<dbReference type="EMBL" id="JAVREJ010000004">
    <property type="protein sequence ID" value="MDT0349504.1"/>
    <property type="molecule type" value="Genomic_DNA"/>
</dbReference>
<organism evidence="3 4">
    <name type="scientific">Pseudonocardia charpentierae</name>
    <dbReference type="NCBI Taxonomy" id="3075545"/>
    <lineage>
        <taxon>Bacteria</taxon>
        <taxon>Bacillati</taxon>
        <taxon>Actinomycetota</taxon>
        <taxon>Actinomycetes</taxon>
        <taxon>Pseudonocardiales</taxon>
        <taxon>Pseudonocardiaceae</taxon>
        <taxon>Pseudonocardia</taxon>
    </lineage>
</organism>
<dbReference type="InterPro" id="IPR013320">
    <property type="entry name" value="ConA-like_dom_sf"/>
</dbReference>
<reference evidence="4" key="1">
    <citation type="submission" date="2023-07" db="EMBL/GenBank/DDBJ databases">
        <title>30 novel species of actinomycetes from the DSMZ collection.</title>
        <authorList>
            <person name="Nouioui I."/>
        </authorList>
    </citation>
    <scope>NUCLEOTIDE SEQUENCE [LARGE SCALE GENOMIC DNA]</scope>
    <source>
        <strain evidence="4">DSM 45834</strain>
    </source>
</reference>
<name>A0ABU2N6J8_9PSEU</name>
<dbReference type="SUPFAM" id="SSF49899">
    <property type="entry name" value="Concanavalin A-like lectins/glucanases"/>
    <property type="match status" value="1"/>
</dbReference>
<feature type="compositionally biased region" description="Low complexity" evidence="1">
    <location>
        <begin position="74"/>
        <end position="86"/>
    </location>
</feature>
<dbReference type="Proteomes" id="UP001183202">
    <property type="component" value="Unassembled WGS sequence"/>
</dbReference>
<feature type="compositionally biased region" description="Basic and acidic residues" evidence="1">
    <location>
        <begin position="120"/>
        <end position="134"/>
    </location>
</feature>
<accession>A0ABU2N6J8</accession>